<dbReference type="Proteomes" id="UP000472277">
    <property type="component" value="Chromosome 29"/>
</dbReference>
<dbReference type="InterPro" id="IPR036477">
    <property type="entry name" value="Formyl_transf_N_sf"/>
</dbReference>
<dbReference type="Ensembl" id="ENSSTUT00000009951.1">
    <property type="protein sequence ID" value="ENSSTUP00000009313.1"/>
    <property type="gene ID" value="ENSSTUG00000004533.1"/>
</dbReference>
<dbReference type="Pfam" id="PF00551">
    <property type="entry name" value="Formyl_trans_N"/>
    <property type="match status" value="1"/>
</dbReference>
<dbReference type="GO" id="GO:0004479">
    <property type="term" value="F:methionyl-tRNA formyltransferase activity"/>
    <property type="evidence" value="ECO:0007669"/>
    <property type="project" value="UniProtKB-EC"/>
</dbReference>
<keyword evidence="4" id="KW-1185">Reference proteome</keyword>
<proteinExistence type="predicted"/>
<dbReference type="AlphaFoldDB" id="A0A673WJP4"/>
<dbReference type="GeneTree" id="ENSGT00390000017828"/>
<name>A0A673WJP4_SALTR</name>
<gene>
    <name evidence="3" type="primary">MTFMT</name>
</gene>
<dbReference type="PANTHER" id="PTHR11138:SF5">
    <property type="entry name" value="METHIONYL-TRNA FORMYLTRANSFERASE, MITOCHONDRIAL"/>
    <property type="match status" value="1"/>
</dbReference>
<organism evidence="3 4">
    <name type="scientific">Salmo trutta</name>
    <name type="common">Brown trout</name>
    <dbReference type="NCBI Taxonomy" id="8032"/>
    <lineage>
        <taxon>Eukaryota</taxon>
        <taxon>Metazoa</taxon>
        <taxon>Chordata</taxon>
        <taxon>Craniata</taxon>
        <taxon>Vertebrata</taxon>
        <taxon>Euteleostomi</taxon>
        <taxon>Actinopterygii</taxon>
        <taxon>Neopterygii</taxon>
        <taxon>Teleostei</taxon>
        <taxon>Protacanthopterygii</taxon>
        <taxon>Salmoniformes</taxon>
        <taxon>Salmonidae</taxon>
        <taxon>Salmoninae</taxon>
        <taxon>Salmo</taxon>
    </lineage>
</organism>
<dbReference type="InterPro" id="IPR041711">
    <property type="entry name" value="Met-tRNA-FMT_N"/>
</dbReference>
<evidence type="ECO:0000259" key="2">
    <source>
        <dbReference type="Pfam" id="PF00551"/>
    </source>
</evidence>
<evidence type="ECO:0000313" key="3">
    <source>
        <dbReference type="Ensembl" id="ENSSTUP00000009313.1"/>
    </source>
</evidence>
<sequence>MLVIYEHFNILTMFCYNIHPAQPEEDWPPLIAWFLSRFLPRFLAFLRKPPWRVLFFGTDDFAVESLKLLSASRYDTHNNLHAIVESLEVVTLSNDVPVKKFADQNKLPVHVWPLGDLQGRFDVGVVVSFGCLLREGLINQFPCGILNVHPSLLPRWRGPAPVFHTILHGDTITGVSIMQIRPKRFDVGPILHQEIYQVPDNFTADQLGATLAAKGAQLVSALHTDGWVGFKAVMLKKRLSAADFYNGYLHQSFQNRSGPPKQECLFHSNRTELHSAGEENSLTQLHVVH</sequence>
<evidence type="ECO:0000256" key="1">
    <source>
        <dbReference type="ARBA" id="ARBA00012261"/>
    </source>
</evidence>
<accession>A0A673WJP4</accession>
<dbReference type="Gene3D" id="3.40.50.12230">
    <property type="match status" value="1"/>
</dbReference>
<reference evidence="3" key="2">
    <citation type="submission" date="2025-09" db="UniProtKB">
        <authorList>
            <consortium name="Ensembl"/>
        </authorList>
    </citation>
    <scope>IDENTIFICATION</scope>
</reference>
<feature type="domain" description="Formyl transferase N-terminal" evidence="2">
    <location>
        <begin position="121"/>
        <end position="218"/>
    </location>
</feature>
<reference evidence="3" key="1">
    <citation type="submission" date="2025-08" db="UniProtKB">
        <authorList>
            <consortium name="Ensembl"/>
        </authorList>
    </citation>
    <scope>IDENTIFICATION</scope>
</reference>
<dbReference type="CDD" id="cd08646">
    <property type="entry name" value="FMT_core_Met-tRNA-FMT_N"/>
    <property type="match status" value="1"/>
</dbReference>
<dbReference type="EC" id="2.1.2.9" evidence="1"/>
<dbReference type="GO" id="GO:0005739">
    <property type="term" value="C:mitochondrion"/>
    <property type="evidence" value="ECO:0007669"/>
    <property type="project" value="TreeGrafter"/>
</dbReference>
<dbReference type="InterPro" id="IPR002376">
    <property type="entry name" value="Formyl_transf_N"/>
</dbReference>
<evidence type="ECO:0000313" key="4">
    <source>
        <dbReference type="Proteomes" id="UP000472277"/>
    </source>
</evidence>
<dbReference type="PANTHER" id="PTHR11138">
    <property type="entry name" value="METHIONYL-TRNA FORMYLTRANSFERASE"/>
    <property type="match status" value="1"/>
</dbReference>
<protein>
    <recommendedName>
        <fullName evidence="1">methionyl-tRNA formyltransferase</fullName>
        <ecNumber evidence="1">2.1.2.9</ecNumber>
    </recommendedName>
</protein>
<dbReference type="SUPFAM" id="SSF53328">
    <property type="entry name" value="Formyltransferase"/>
    <property type="match status" value="1"/>
</dbReference>